<dbReference type="SMART" id="SM00788">
    <property type="entry name" value="Adenylsucc_synt"/>
    <property type="match status" value="1"/>
</dbReference>
<dbReference type="GO" id="GO:0016787">
    <property type="term" value="F:hydrolase activity"/>
    <property type="evidence" value="ECO:0007669"/>
    <property type="project" value="InterPro"/>
</dbReference>
<dbReference type="CDD" id="cd03108">
    <property type="entry name" value="AdSS"/>
    <property type="match status" value="1"/>
</dbReference>
<dbReference type="AlphaFoldDB" id="A0AAU1IB57"/>
<dbReference type="Gene3D" id="3.90.170.10">
    <property type="entry name" value="Adenylosuccinate Synthetase, subunit A, domain 3"/>
    <property type="match status" value="1"/>
</dbReference>
<keyword evidence="2 8" id="KW-0436">Ligase</keyword>
<dbReference type="Gene3D" id="1.10.300.10">
    <property type="entry name" value="Adenylosuccinate Synthetase, subunit A, domain 2"/>
    <property type="match status" value="1"/>
</dbReference>
<keyword evidence="3 8" id="KW-0479">Metal-binding</keyword>
<sequence length="658" mass="71474">MCPVSDGSSARHRRVSRQEDLLALLSACDAVVPQIPNLTWIGDLQQGDGGKGAMVDRLAPFHHIIVRVQGGENAGHTTSFINEKNETVVLKNHLIPSGLRHPGTVGVITGGVLVNPEKLLTEIDEMDSEGFDVSGRIFLSDRAHLVLPMHRLVDHLQEANRGQEGAIGTTKRGIGPANVSRANRTGVRVCDLEDMETVRLRLQENARLFGLPSGSVHENYAWLSTFRDKVLAIAVDSVRLLEVATEEGYSILFEGAQGPLIDIDHGNYPFVTTCPTTFHAVGSSTGIDSSQIHHRIGVLKTYQTMVGNGAFVTEDTGALGDRLRTVGKESGTTTGRPRRCGWLDLPHALWASRRNKCTSVALTKLDVLDEFSSIGVCTGYAYHGEEDLEFRPDEKYLSECTPIYRFFPGWLTSTNGVARYSELPVQAQNLVDYISDYLNLPVSSVTTGPRDQDILVRPGGEIETIYSSRSSRRDIPVKERVVVFCGAAEGGRPEFQQMAAELGIECAKQGISVVYGGGGSGIMGSLADAVLAAEGEIIGVTLDEPIVRELTRSGLSELICVPDMHDRGLRMQSLADAFIVLPGGYGTFQELLYTITSAQLGLHRKPIVLLDDTGYFEPFFALLEHVRCNGFIDAGSQLAVRATTVKDALRIACQSSNS</sequence>
<dbReference type="HAMAP" id="MF_00011">
    <property type="entry name" value="Adenylosucc_synth"/>
    <property type="match status" value="1"/>
</dbReference>
<keyword evidence="6 8" id="KW-0460">Magnesium</keyword>
<dbReference type="EMBL" id="CP108140">
    <property type="protein sequence ID" value="WTP92414.1"/>
    <property type="molecule type" value="Genomic_DNA"/>
</dbReference>
<keyword evidence="8" id="KW-0963">Cytoplasm</keyword>
<feature type="binding site" evidence="8">
    <location>
        <position position="184"/>
    </location>
    <ligand>
        <name>IMP</name>
        <dbReference type="ChEBI" id="CHEBI:58053"/>
        <note>ligand shared between dimeric partners</note>
    </ligand>
</feature>
<evidence type="ECO:0000256" key="4">
    <source>
        <dbReference type="ARBA" id="ARBA00022741"/>
    </source>
</evidence>
<organism evidence="9">
    <name type="scientific">Streptomyces sp. NBC_00180</name>
    <dbReference type="NCBI Taxonomy" id="2903632"/>
    <lineage>
        <taxon>Bacteria</taxon>
        <taxon>Bacillati</taxon>
        <taxon>Actinomycetota</taxon>
        <taxon>Actinomycetes</taxon>
        <taxon>Kitasatosporales</taxon>
        <taxon>Streptomycetaceae</taxon>
        <taxon>Streptomyces</taxon>
    </lineage>
</organism>
<comment type="catalytic activity">
    <reaction evidence="8">
        <text>IMP + L-aspartate + GTP = N(6)-(1,2-dicarboxyethyl)-AMP + GDP + phosphate + 2 H(+)</text>
        <dbReference type="Rhea" id="RHEA:15753"/>
        <dbReference type="ChEBI" id="CHEBI:15378"/>
        <dbReference type="ChEBI" id="CHEBI:29991"/>
        <dbReference type="ChEBI" id="CHEBI:37565"/>
        <dbReference type="ChEBI" id="CHEBI:43474"/>
        <dbReference type="ChEBI" id="CHEBI:57567"/>
        <dbReference type="ChEBI" id="CHEBI:58053"/>
        <dbReference type="ChEBI" id="CHEBI:58189"/>
        <dbReference type="EC" id="6.3.4.4"/>
    </reaction>
</comment>
<dbReference type="Pfam" id="PF03641">
    <property type="entry name" value="Lysine_decarbox"/>
    <property type="match status" value="1"/>
</dbReference>
<feature type="binding site" evidence="8">
    <location>
        <begin position="75"/>
        <end position="77"/>
    </location>
    <ligand>
        <name>GTP</name>
        <dbReference type="ChEBI" id="CHEBI:37565"/>
    </ligand>
</feature>
<dbReference type="PANTHER" id="PTHR11846">
    <property type="entry name" value="ADENYLOSUCCINATE SYNTHETASE"/>
    <property type="match status" value="1"/>
</dbReference>
<dbReference type="InterPro" id="IPR042109">
    <property type="entry name" value="Adenylosuccinate_synth_dom1"/>
</dbReference>
<dbReference type="EC" id="6.3.4.4" evidence="8"/>
<feature type="binding site" evidence="8">
    <location>
        <begin position="332"/>
        <end position="338"/>
    </location>
    <ligand>
        <name>substrate</name>
    </ligand>
</feature>
<dbReference type="InterPro" id="IPR031100">
    <property type="entry name" value="LOG_fam"/>
</dbReference>
<dbReference type="InterPro" id="IPR001114">
    <property type="entry name" value="Adenylosuccinate_synthetase"/>
</dbReference>
<feature type="active site" description="Proton donor" evidence="8">
    <location>
        <position position="76"/>
    </location>
</feature>
<evidence type="ECO:0000256" key="3">
    <source>
        <dbReference type="ARBA" id="ARBA00022723"/>
    </source>
</evidence>
<comment type="subunit">
    <text evidence="1 8">Homodimer.</text>
</comment>
<dbReference type="GO" id="GO:0044208">
    <property type="term" value="P:'de novo' AMP biosynthetic process"/>
    <property type="evidence" value="ECO:0007669"/>
    <property type="project" value="UniProtKB-UniRule"/>
</dbReference>
<feature type="binding site" evidence="8">
    <location>
        <begin position="364"/>
        <end position="366"/>
    </location>
    <ligand>
        <name>GTP</name>
        <dbReference type="ChEBI" id="CHEBI:37565"/>
    </ligand>
</feature>
<dbReference type="GO" id="GO:0005737">
    <property type="term" value="C:cytoplasm"/>
    <property type="evidence" value="ECO:0007669"/>
    <property type="project" value="UniProtKB-SubCell"/>
</dbReference>
<dbReference type="NCBIfam" id="TIGR00730">
    <property type="entry name" value="Rossman fold protein, TIGR00730 family"/>
    <property type="match status" value="1"/>
</dbReference>
<dbReference type="PANTHER" id="PTHR11846:SF0">
    <property type="entry name" value="ADENYLOSUCCINATE SYNTHETASE"/>
    <property type="match status" value="1"/>
</dbReference>
<protein>
    <recommendedName>
        <fullName evidence="8">Adenylosuccinate synthetase</fullName>
        <shortName evidence="8">AMPSase</shortName>
        <shortName evidence="8">AdSS</shortName>
        <ecNumber evidence="8">6.3.4.4</ecNumber>
    </recommendedName>
    <alternativeName>
        <fullName evidence="8">IMP--aspartate ligase</fullName>
    </alternativeName>
</protein>
<feature type="binding site" evidence="8">
    <location>
        <position position="75"/>
    </location>
    <ligand>
        <name>Mg(2+)</name>
        <dbReference type="ChEBI" id="CHEBI:18420"/>
    </ligand>
</feature>
<dbReference type="Gene3D" id="3.40.50.450">
    <property type="match status" value="1"/>
</dbReference>
<comment type="similarity">
    <text evidence="8">Belongs to the adenylosuccinate synthetase family.</text>
</comment>
<evidence type="ECO:0000256" key="2">
    <source>
        <dbReference type="ARBA" id="ARBA00022598"/>
    </source>
</evidence>
<comment type="subcellular location">
    <subcellularLocation>
        <location evidence="8">Cytoplasm</location>
    </subcellularLocation>
</comment>
<name>A0AAU1IB57_9ACTN</name>
<feature type="active site" description="Proton acceptor" evidence="8">
    <location>
        <position position="48"/>
    </location>
</feature>
<evidence type="ECO:0000256" key="1">
    <source>
        <dbReference type="ARBA" id="ARBA00011738"/>
    </source>
</evidence>
<keyword evidence="7 8" id="KW-0342">GTP-binding</keyword>
<dbReference type="Pfam" id="PF00709">
    <property type="entry name" value="Adenylsucc_synt"/>
    <property type="match status" value="1"/>
</dbReference>
<gene>
    <name evidence="8" type="primary">purA</name>
    <name evidence="9" type="ORF">OG477_42915</name>
</gene>
<dbReference type="SUPFAM" id="SSF102405">
    <property type="entry name" value="MCP/YpsA-like"/>
    <property type="match status" value="1"/>
</dbReference>
<dbReference type="GO" id="GO:0009691">
    <property type="term" value="P:cytokinin biosynthetic process"/>
    <property type="evidence" value="ECO:0007669"/>
    <property type="project" value="InterPro"/>
</dbReference>
<evidence type="ECO:0000256" key="5">
    <source>
        <dbReference type="ARBA" id="ARBA00022755"/>
    </source>
</evidence>
<feature type="binding site" evidence="8">
    <location>
        <position position="48"/>
    </location>
    <ligand>
        <name>Mg(2+)</name>
        <dbReference type="ChEBI" id="CHEBI:18420"/>
    </ligand>
</feature>
<evidence type="ECO:0000256" key="8">
    <source>
        <dbReference type="HAMAP-Rule" id="MF_00011"/>
    </source>
</evidence>
<feature type="binding site" description="in other chain" evidence="8">
    <location>
        <position position="257"/>
    </location>
    <ligand>
        <name>IMP</name>
        <dbReference type="ChEBI" id="CHEBI:58053"/>
        <note>ligand shared between dimeric partners</note>
    </ligand>
</feature>
<keyword evidence="5 8" id="KW-0658">Purine biosynthesis</keyword>
<dbReference type="GO" id="GO:0046040">
    <property type="term" value="P:IMP metabolic process"/>
    <property type="evidence" value="ECO:0007669"/>
    <property type="project" value="TreeGrafter"/>
</dbReference>
<dbReference type="FunFam" id="3.90.170.10:FF:000001">
    <property type="entry name" value="Adenylosuccinate synthetase"/>
    <property type="match status" value="1"/>
</dbReference>
<evidence type="ECO:0000256" key="6">
    <source>
        <dbReference type="ARBA" id="ARBA00022842"/>
    </source>
</evidence>
<dbReference type="InterPro" id="IPR042111">
    <property type="entry name" value="Adenylosuccinate_synth_dom3"/>
</dbReference>
<keyword evidence="4 8" id="KW-0547">Nucleotide-binding</keyword>
<dbReference type="InterPro" id="IPR042110">
    <property type="entry name" value="Adenylosuccinate_synth_dom2"/>
</dbReference>
<proteinExistence type="inferred from homology"/>
<dbReference type="GO" id="GO:0000287">
    <property type="term" value="F:magnesium ion binding"/>
    <property type="evidence" value="ECO:0007669"/>
    <property type="project" value="UniProtKB-UniRule"/>
</dbReference>
<evidence type="ECO:0000256" key="7">
    <source>
        <dbReference type="ARBA" id="ARBA00023134"/>
    </source>
</evidence>
<feature type="binding site" description="in other chain" evidence="8">
    <location>
        <begin position="73"/>
        <end position="76"/>
    </location>
    <ligand>
        <name>IMP</name>
        <dbReference type="ChEBI" id="CHEBI:58053"/>
        <note>ligand shared between dimeric partners</note>
    </ligand>
</feature>
<feature type="binding site" evidence="8">
    <location>
        <position position="338"/>
    </location>
    <ligand>
        <name>GTP</name>
        <dbReference type="ChEBI" id="CHEBI:37565"/>
    </ligand>
</feature>
<accession>A0AAU1IB57</accession>
<dbReference type="InterPro" id="IPR027417">
    <property type="entry name" value="P-loop_NTPase"/>
</dbReference>
<dbReference type="InterPro" id="IPR005269">
    <property type="entry name" value="LOG"/>
</dbReference>
<feature type="binding site" description="in other chain" evidence="8">
    <location>
        <position position="170"/>
    </location>
    <ligand>
        <name>IMP</name>
        <dbReference type="ChEBI" id="CHEBI:58053"/>
        <note>ligand shared between dimeric partners</note>
    </ligand>
</feature>
<dbReference type="GO" id="GO:0005525">
    <property type="term" value="F:GTP binding"/>
    <property type="evidence" value="ECO:0007669"/>
    <property type="project" value="UniProtKB-UniRule"/>
</dbReference>
<comment type="function">
    <text evidence="8">Plays an important role in the de novo pathway of purine nucleotide biosynthesis. Catalyzes the first committed step in the biosynthesis of AMP from IMP.</text>
</comment>
<dbReference type="GO" id="GO:0004019">
    <property type="term" value="F:adenylosuccinate synthase activity"/>
    <property type="evidence" value="ECO:0007669"/>
    <property type="project" value="UniProtKB-UniRule"/>
</dbReference>
<feature type="binding site" description="in other chain" evidence="8">
    <location>
        <position position="336"/>
    </location>
    <ligand>
        <name>IMP</name>
        <dbReference type="ChEBI" id="CHEBI:58053"/>
        <note>ligand shared between dimeric partners</note>
    </ligand>
</feature>
<feature type="binding site" description="in other chain" evidence="8">
    <location>
        <position position="272"/>
    </location>
    <ligand>
        <name>IMP</name>
        <dbReference type="ChEBI" id="CHEBI:58053"/>
        <note>ligand shared between dimeric partners</note>
    </ligand>
</feature>
<dbReference type="Gene3D" id="3.40.440.10">
    <property type="entry name" value="Adenylosuccinate Synthetase, subunit A, domain 1"/>
    <property type="match status" value="1"/>
</dbReference>
<feature type="binding site" evidence="8">
    <location>
        <begin position="446"/>
        <end position="448"/>
    </location>
    <ligand>
        <name>GTP</name>
        <dbReference type="ChEBI" id="CHEBI:37565"/>
    </ligand>
</feature>
<comment type="cofactor">
    <cofactor evidence="8">
        <name>Mg(2+)</name>
        <dbReference type="ChEBI" id="CHEBI:18420"/>
    </cofactor>
    <text evidence="8">Binds 1 Mg(2+) ion per subunit.</text>
</comment>
<reference evidence="9" key="1">
    <citation type="submission" date="2022-10" db="EMBL/GenBank/DDBJ databases">
        <title>The complete genomes of actinobacterial strains from the NBC collection.</title>
        <authorList>
            <person name="Joergensen T.S."/>
            <person name="Alvarez Arevalo M."/>
            <person name="Sterndorff E.B."/>
            <person name="Faurdal D."/>
            <person name="Vuksanovic O."/>
            <person name="Mourched A.-S."/>
            <person name="Charusanti P."/>
            <person name="Shaw S."/>
            <person name="Blin K."/>
            <person name="Weber T."/>
        </authorList>
    </citation>
    <scope>NUCLEOTIDE SEQUENCE</scope>
    <source>
        <strain evidence="9">NBC 00180</strain>
    </source>
</reference>
<evidence type="ECO:0000313" key="9">
    <source>
        <dbReference type="EMBL" id="WTP92414.1"/>
    </source>
</evidence>
<comment type="pathway">
    <text evidence="8">Purine metabolism; AMP biosynthesis via de novo pathway; AMP from IMP: step 1/2.</text>
</comment>
<dbReference type="SUPFAM" id="SSF52540">
    <property type="entry name" value="P-loop containing nucleoside triphosphate hydrolases"/>
    <property type="match status" value="1"/>
</dbReference>
<comment type="caution">
    <text evidence="8">Lacks conserved residue(s) required for the propagation of feature annotation.</text>
</comment>